<keyword evidence="2" id="KW-1185">Reference proteome</keyword>
<accession>A0AAD6ZBN6</accession>
<evidence type="ECO:0000313" key="2">
    <source>
        <dbReference type="Proteomes" id="UP001218218"/>
    </source>
</evidence>
<dbReference type="AlphaFoldDB" id="A0AAD6ZBN6"/>
<dbReference type="EMBL" id="JARIHO010000062">
    <property type="protein sequence ID" value="KAJ7315290.1"/>
    <property type="molecule type" value="Genomic_DNA"/>
</dbReference>
<proteinExistence type="predicted"/>
<gene>
    <name evidence="1" type="ORF">DFH08DRAFT_715795</name>
</gene>
<organism evidence="1 2">
    <name type="scientific">Mycena albidolilacea</name>
    <dbReference type="NCBI Taxonomy" id="1033008"/>
    <lineage>
        <taxon>Eukaryota</taxon>
        <taxon>Fungi</taxon>
        <taxon>Dikarya</taxon>
        <taxon>Basidiomycota</taxon>
        <taxon>Agaricomycotina</taxon>
        <taxon>Agaricomycetes</taxon>
        <taxon>Agaricomycetidae</taxon>
        <taxon>Agaricales</taxon>
        <taxon>Marasmiineae</taxon>
        <taxon>Mycenaceae</taxon>
        <taxon>Mycena</taxon>
    </lineage>
</organism>
<evidence type="ECO:0000313" key="1">
    <source>
        <dbReference type="EMBL" id="KAJ7315290.1"/>
    </source>
</evidence>
<dbReference type="Proteomes" id="UP001218218">
    <property type="component" value="Unassembled WGS sequence"/>
</dbReference>
<name>A0AAD6ZBN6_9AGAR</name>
<comment type="caution">
    <text evidence="1">The sequence shown here is derived from an EMBL/GenBank/DDBJ whole genome shotgun (WGS) entry which is preliminary data.</text>
</comment>
<protein>
    <submittedName>
        <fullName evidence="1">Uncharacterized protein</fullName>
    </submittedName>
</protein>
<reference evidence="1" key="1">
    <citation type="submission" date="2023-03" db="EMBL/GenBank/DDBJ databases">
        <title>Massive genome expansion in bonnet fungi (Mycena s.s.) driven by repeated elements and novel gene families across ecological guilds.</title>
        <authorList>
            <consortium name="Lawrence Berkeley National Laboratory"/>
            <person name="Harder C.B."/>
            <person name="Miyauchi S."/>
            <person name="Viragh M."/>
            <person name="Kuo A."/>
            <person name="Thoen E."/>
            <person name="Andreopoulos B."/>
            <person name="Lu D."/>
            <person name="Skrede I."/>
            <person name="Drula E."/>
            <person name="Henrissat B."/>
            <person name="Morin E."/>
            <person name="Kohler A."/>
            <person name="Barry K."/>
            <person name="LaButti K."/>
            <person name="Morin E."/>
            <person name="Salamov A."/>
            <person name="Lipzen A."/>
            <person name="Mereny Z."/>
            <person name="Hegedus B."/>
            <person name="Baldrian P."/>
            <person name="Stursova M."/>
            <person name="Weitz H."/>
            <person name="Taylor A."/>
            <person name="Grigoriev I.V."/>
            <person name="Nagy L.G."/>
            <person name="Martin F."/>
            <person name="Kauserud H."/>
        </authorList>
    </citation>
    <scope>NUCLEOTIDE SEQUENCE</scope>
    <source>
        <strain evidence="1">CBHHK002</strain>
    </source>
</reference>
<sequence>MAGSIFGASKHPVALSDRMLTEAELRCSHRSLTIVKDHEFMQILGAGRPEYRIPRRCTFARDLHAAYKCCQEYVVILLRVSS</sequence>